<keyword evidence="2" id="KW-0472">Membrane</keyword>
<reference evidence="4 5" key="1">
    <citation type="journal article" date="2015" name="Front. Microbiol.">
        <title>Genome sequence of the plant growth promoting endophytic yeast Rhodotorula graminis WP1.</title>
        <authorList>
            <person name="Firrincieli A."/>
            <person name="Otillar R."/>
            <person name="Salamov A."/>
            <person name="Schmutz J."/>
            <person name="Khan Z."/>
            <person name="Redman R.S."/>
            <person name="Fleck N.D."/>
            <person name="Lindquist E."/>
            <person name="Grigoriev I.V."/>
            <person name="Doty S.L."/>
        </authorList>
    </citation>
    <scope>NUCLEOTIDE SEQUENCE [LARGE SCALE GENOMIC DNA]</scope>
    <source>
        <strain evidence="4 5">WP1</strain>
    </source>
</reference>
<evidence type="ECO:0000313" key="4">
    <source>
        <dbReference type="EMBL" id="KPV76023.1"/>
    </source>
</evidence>
<protein>
    <recommendedName>
        <fullName evidence="6">Transmembrane protein</fullName>
    </recommendedName>
</protein>
<keyword evidence="2" id="KW-0812">Transmembrane</keyword>
<dbReference type="EMBL" id="KQ474077">
    <property type="protein sequence ID" value="KPV76023.1"/>
    <property type="molecule type" value="Genomic_DNA"/>
</dbReference>
<name>A0A194S5M0_RHOGW</name>
<dbReference type="AlphaFoldDB" id="A0A194S5M0"/>
<feature type="compositionally biased region" description="Basic and acidic residues" evidence="1">
    <location>
        <begin position="238"/>
        <end position="255"/>
    </location>
</feature>
<feature type="chain" id="PRO_5008265477" description="Transmembrane protein" evidence="3">
    <location>
        <begin position="30"/>
        <end position="722"/>
    </location>
</feature>
<feature type="compositionally biased region" description="Basic and acidic residues" evidence="1">
    <location>
        <begin position="400"/>
        <end position="411"/>
    </location>
</feature>
<evidence type="ECO:0000256" key="3">
    <source>
        <dbReference type="SAM" id="SignalP"/>
    </source>
</evidence>
<accession>A0A194S5M0</accession>
<dbReference type="Proteomes" id="UP000053890">
    <property type="component" value="Unassembled WGS sequence"/>
</dbReference>
<feature type="region of interest" description="Disordered" evidence="1">
    <location>
        <begin position="613"/>
        <end position="676"/>
    </location>
</feature>
<feature type="transmembrane region" description="Helical" evidence="2">
    <location>
        <begin position="206"/>
        <end position="229"/>
    </location>
</feature>
<evidence type="ECO:0008006" key="6">
    <source>
        <dbReference type="Google" id="ProtNLM"/>
    </source>
</evidence>
<feature type="signal peptide" evidence="3">
    <location>
        <begin position="1"/>
        <end position="29"/>
    </location>
</feature>
<dbReference type="RefSeq" id="XP_018272072.1">
    <property type="nucleotide sequence ID" value="XM_018416627.1"/>
</dbReference>
<sequence>MRARRRLALLPLVPRLLIISLLVSASATARTTSFDDSDALLHYSPTPAWTEVSAQGWAGGAARETNSSGAFVDFAFLGEQVSLYGAASAAFVVELDGIVASAAVHRPSTRLDTPVRLFVASNLDPATAHRVVLQATGDGLVRLDRVAISFSERTDQVPQLVASSAAASSSSTVSNSAPPSTSSAPAAPTSTKSMLETASSSTSPGAIAGAVIGTILVVTVIVFLFVLFLRRRRAAQAADEHERSSRHDFNAETGRRQSRASSLFAALGGGRSGRPRSSPIPLSAPGQAAPSRDASAPRVVGGGAECSPHPYGFNRPPSSTVLADPTLSLPTRALGDPPHALASRTWAQRLARASSWRRKASRLPETQRFYGVSPSAARVGGAGLPPGPPPARPLPSVPPREMRERWREGEPRLVQGSGRWESPRASDEVGHGPPPAPVVRQVFGTAVCDVDAPVVASSATHPIAAAHLRKRSVPRASSSSELPRPPHFSRSPRHPATAAPLSPTSFHNPFGSTSTAATLMHPSTVPPPHLPHRPHASLDSTSANSAHWTSSSARASVDIAGARIAHARPVVAMQELPRARAADGDLVVDEDNVPLYDPCGAVPLRVGSLRELRETSRADPLGTSSSSGAKGESLARRPTLTLRERDGDGAPEQAAVAAGYETQRAGPEHERARHRSAAALVEVVEELQLKDEDSPAFFSRRERIPRYSVDQGDPRAVGKCSR</sequence>
<keyword evidence="2" id="KW-1133">Transmembrane helix</keyword>
<dbReference type="GeneID" id="28977075"/>
<gene>
    <name evidence="4" type="ORF">RHOBADRAFT_53023</name>
</gene>
<evidence type="ECO:0000313" key="5">
    <source>
        <dbReference type="Proteomes" id="UP000053890"/>
    </source>
</evidence>
<dbReference type="OMA" id="WDEREPR"/>
<feature type="compositionally biased region" description="Polar residues" evidence="1">
    <location>
        <begin position="502"/>
        <end position="517"/>
    </location>
</feature>
<feature type="compositionally biased region" description="Polar residues" evidence="1">
    <location>
        <begin position="538"/>
        <end position="550"/>
    </location>
</feature>
<proteinExistence type="predicted"/>
<feature type="region of interest" description="Disordered" evidence="1">
    <location>
        <begin position="374"/>
        <end position="439"/>
    </location>
</feature>
<feature type="region of interest" description="Disordered" evidence="1">
    <location>
        <begin position="466"/>
        <end position="550"/>
    </location>
</feature>
<evidence type="ECO:0000256" key="1">
    <source>
        <dbReference type="SAM" id="MobiDB-lite"/>
    </source>
</evidence>
<dbReference type="OrthoDB" id="2529692at2759"/>
<feature type="region of interest" description="Disordered" evidence="1">
    <location>
        <begin position="168"/>
        <end position="200"/>
    </location>
</feature>
<evidence type="ECO:0000256" key="2">
    <source>
        <dbReference type="SAM" id="Phobius"/>
    </source>
</evidence>
<feature type="compositionally biased region" description="Pro residues" evidence="1">
    <location>
        <begin position="385"/>
        <end position="398"/>
    </location>
</feature>
<organism evidence="4 5">
    <name type="scientific">Rhodotorula graminis (strain WP1)</name>
    <dbReference type="NCBI Taxonomy" id="578459"/>
    <lineage>
        <taxon>Eukaryota</taxon>
        <taxon>Fungi</taxon>
        <taxon>Dikarya</taxon>
        <taxon>Basidiomycota</taxon>
        <taxon>Pucciniomycotina</taxon>
        <taxon>Microbotryomycetes</taxon>
        <taxon>Sporidiobolales</taxon>
        <taxon>Sporidiobolaceae</taxon>
        <taxon>Rhodotorula</taxon>
    </lineage>
</organism>
<feature type="compositionally biased region" description="Low complexity" evidence="1">
    <location>
        <begin position="168"/>
        <end position="193"/>
    </location>
</feature>
<feature type="compositionally biased region" description="Basic and acidic residues" evidence="1">
    <location>
        <begin position="421"/>
        <end position="430"/>
    </location>
</feature>
<feature type="region of interest" description="Disordered" evidence="1">
    <location>
        <begin position="237"/>
        <end position="303"/>
    </location>
</feature>
<keyword evidence="5" id="KW-1185">Reference proteome</keyword>
<keyword evidence="3" id="KW-0732">Signal</keyword>
<dbReference type="STRING" id="578459.A0A194S5M0"/>